<name>A0ABW4LT00_9BACI</name>
<dbReference type="EMBL" id="JBHUEM010000020">
    <property type="protein sequence ID" value="MFD1737275.1"/>
    <property type="molecule type" value="Genomic_DNA"/>
</dbReference>
<keyword evidence="2" id="KW-0808">Transferase</keyword>
<feature type="domain" description="N-acetyltransferase" evidence="1">
    <location>
        <begin position="4"/>
        <end position="144"/>
    </location>
</feature>
<protein>
    <submittedName>
        <fullName evidence="2">GNAT family N-acetyltransferase</fullName>
        <ecNumber evidence="2">2.3.-.-</ecNumber>
    </submittedName>
</protein>
<evidence type="ECO:0000313" key="2">
    <source>
        <dbReference type="EMBL" id="MFD1737275.1"/>
    </source>
</evidence>
<reference evidence="3" key="1">
    <citation type="journal article" date="2019" name="Int. J. Syst. Evol. Microbiol.">
        <title>The Global Catalogue of Microorganisms (GCM) 10K type strain sequencing project: providing services to taxonomists for standard genome sequencing and annotation.</title>
        <authorList>
            <consortium name="The Broad Institute Genomics Platform"/>
            <consortium name="The Broad Institute Genome Sequencing Center for Infectious Disease"/>
            <person name="Wu L."/>
            <person name="Ma J."/>
        </authorList>
    </citation>
    <scope>NUCLEOTIDE SEQUENCE [LARGE SCALE GENOMIC DNA]</scope>
    <source>
        <strain evidence="3">CCUG 49339</strain>
    </source>
</reference>
<organism evidence="2 3">
    <name type="scientific">Bacillus salitolerans</name>
    <dbReference type="NCBI Taxonomy" id="1437434"/>
    <lineage>
        <taxon>Bacteria</taxon>
        <taxon>Bacillati</taxon>
        <taxon>Bacillota</taxon>
        <taxon>Bacilli</taxon>
        <taxon>Bacillales</taxon>
        <taxon>Bacillaceae</taxon>
        <taxon>Bacillus</taxon>
    </lineage>
</organism>
<dbReference type="RefSeq" id="WP_377928477.1">
    <property type="nucleotide sequence ID" value="NZ_JBHUEM010000020.1"/>
</dbReference>
<dbReference type="EC" id="2.3.-.-" evidence="2"/>
<proteinExistence type="predicted"/>
<dbReference type="InterPro" id="IPR016181">
    <property type="entry name" value="Acyl_CoA_acyltransferase"/>
</dbReference>
<dbReference type="InterPro" id="IPR000182">
    <property type="entry name" value="GNAT_dom"/>
</dbReference>
<dbReference type="Pfam" id="PF00583">
    <property type="entry name" value="Acetyltransf_1"/>
    <property type="match status" value="1"/>
</dbReference>
<dbReference type="GO" id="GO:0016746">
    <property type="term" value="F:acyltransferase activity"/>
    <property type="evidence" value="ECO:0007669"/>
    <property type="project" value="UniProtKB-KW"/>
</dbReference>
<evidence type="ECO:0000259" key="1">
    <source>
        <dbReference type="PROSITE" id="PS51186"/>
    </source>
</evidence>
<keyword evidence="3" id="KW-1185">Reference proteome</keyword>
<gene>
    <name evidence="2" type="ORF">ACFSCX_11995</name>
</gene>
<dbReference type="Gene3D" id="3.40.630.30">
    <property type="match status" value="1"/>
</dbReference>
<dbReference type="CDD" id="cd04301">
    <property type="entry name" value="NAT_SF"/>
    <property type="match status" value="1"/>
</dbReference>
<accession>A0ABW4LT00</accession>
<keyword evidence="2" id="KW-0012">Acyltransferase</keyword>
<evidence type="ECO:0000313" key="3">
    <source>
        <dbReference type="Proteomes" id="UP001597214"/>
    </source>
</evidence>
<comment type="caution">
    <text evidence="2">The sequence shown here is derived from an EMBL/GenBank/DDBJ whole genome shotgun (WGS) entry which is preliminary data.</text>
</comment>
<dbReference type="SUPFAM" id="SSF55729">
    <property type="entry name" value="Acyl-CoA N-acyltransferases (Nat)"/>
    <property type="match status" value="1"/>
</dbReference>
<dbReference type="Proteomes" id="UP001597214">
    <property type="component" value="Unassembled WGS sequence"/>
</dbReference>
<dbReference type="PROSITE" id="PS51186">
    <property type="entry name" value="GNAT"/>
    <property type="match status" value="1"/>
</dbReference>
<sequence>MISSKIIELKTNSEFLKAYPIIKQLRPHLNENSYIELILAAQVEDNYKMFALVEEDILVAVIGFKPMITLSTGRYIWICDLVTDSKQRSKGYGEKLLTYVEEWGKEKEFNCVSLSSGIQRIDAHRFYEDKMNYKKVNFVFKKIL</sequence>